<dbReference type="InterPro" id="IPR005653">
    <property type="entry name" value="OstA-like_N"/>
</dbReference>
<reference evidence="6 7" key="1">
    <citation type="journal article" date="2018" name="ISME J.">
        <title>Endosymbiont genomes yield clues of tubeworm success.</title>
        <authorList>
            <person name="Li Y."/>
            <person name="Liles M.R."/>
            <person name="Halanych K.M."/>
        </authorList>
    </citation>
    <scope>NUCLEOTIDE SEQUENCE [LARGE SCALE GENOMIC DNA]</scope>
    <source>
        <strain evidence="6">A1462</strain>
    </source>
</reference>
<comment type="subcellular location">
    <subcellularLocation>
        <location evidence="4">Periplasm</location>
    </subcellularLocation>
</comment>
<dbReference type="PANTHER" id="PTHR36504">
    <property type="entry name" value="LIPOPOLYSACCHARIDE EXPORT SYSTEM PROTEIN LPTA"/>
    <property type="match status" value="1"/>
</dbReference>
<dbReference type="NCBIfam" id="TIGR03002">
    <property type="entry name" value="outer_YhbN_LptA"/>
    <property type="match status" value="1"/>
</dbReference>
<evidence type="ECO:0000256" key="3">
    <source>
        <dbReference type="ARBA" id="ARBA00022764"/>
    </source>
</evidence>
<comment type="caution">
    <text evidence="6">The sequence shown here is derived from an EMBL/GenBank/DDBJ whole genome shotgun (WGS) entry which is preliminary data.</text>
</comment>
<dbReference type="GO" id="GO:0009279">
    <property type="term" value="C:cell outer membrane"/>
    <property type="evidence" value="ECO:0007669"/>
    <property type="project" value="TreeGrafter"/>
</dbReference>
<name>A0A370DRC0_9GAMM</name>
<dbReference type="AlphaFoldDB" id="A0A370DRC0"/>
<dbReference type="GO" id="GO:0001530">
    <property type="term" value="F:lipopolysaccharide binding"/>
    <property type="evidence" value="ECO:0007669"/>
    <property type="project" value="InterPro"/>
</dbReference>
<evidence type="ECO:0000259" key="5">
    <source>
        <dbReference type="Pfam" id="PF03968"/>
    </source>
</evidence>
<feature type="signal peptide" evidence="4">
    <location>
        <begin position="1"/>
        <end position="17"/>
    </location>
</feature>
<keyword evidence="2 4" id="KW-0732">Signal</keyword>
<accession>A0A370DRC0</accession>
<evidence type="ECO:0000256" key="4">
    <source>
        <dbReference type="HAMAP-Rule" id="MF_01914"/>
    </source>
</evidence>
<evidence type="ECO:0000313" key="7">
    <source>
        <dbReference type="Proteomes" id="UP000254771"/>
    </source>
</evidence>
<feature type="chain" id="PRO_5017092848" description="Lipopolysaccharide export system protein LptA" evidence="4">
    <location>
        <begin position="18"/>
        <end position="162"/>
    </location>
</feature>
<dbReference type="GO" id="GO:0030288">
    <property type="term" value="C:outer membrane-bounded periplasmic space"/>
    <property type="evidence" value="ECO:0007669"/>
    <property type="project" value="TreeGrafter"/>
</dbReference>
<dbReference type="InterPro" id="IPR014340">
    <property type="entry name" value="LptA"/>
</dbReference>
<evidence type="ECO:0000313" key="6">
    <source>
        <dbReference type="EMBL" id="RDH86862.1"/>
    </source>
</evidence>
<sequence precursor="true">MSLLLALSLSMPAISLALSTDKDQPMYLEADSVDIDDAKGVSIYEGNVVITQGSTKLWADKIWVYRVDGETEKVFAIGKPVRFQQRMDDSDETARGQALRAEYYARKDEIYLIGEALLEQGKDQFRSDRITYLRGKSQVKAGASAEGKKRVRVVIEPKKTEQ</sequence>
<proteinExistence type="inferred from homology"/>
<evidence type="ECO:0000256" key="2">
    <source>
        <dbReference type="ARBA" id="ARBA00022729"/>
    </source>
</evidence>
<dbReference type="GO" id="GO:0017089">
    <property type="term" value="F:glycolipid transfer activity"/>
    <property type="evidence" value="ECO:0007669"/>
    <property type="project" value="TreeGrafter"/>
</dbReference>
<organism evidence="6 7">
    <name type="scientific">endosymbiont of Escarpia spicata</name>
    <dbReference type="NCBI Taxonomy" id="2200908"/>
    <lineage>
        <taxon>Bacteria</taxon>
        <taxon>Pseudomonadati</taxon>
        <taxon>Pseudomonadota</taxon>
        <taxon>Gammaproteobacteria</taxon>
        <taxon>sulfur-oxidizing symbionts</taxon>
    </lineage>
</organism>
<dbReference type="Gene3D" id="2.60.450.10">
    <property type="entry name" value="Lipopolysaccharide (LPS) transport protein A like domain"/>
    <property type="match status" value="1"/>
</dbReference>
<dbReference type="Pfam" id="PF03968">
    <property type="entry name" value="LptD_N"/>
    <property type="match status" value="1"/>
</dbReference>
<dbReference type="InterPro" id="IPR052037">
    <property type="entry name" value="LPS_export_LptA"/>
</dbReference>
<keyword evidence="7" id="KW-1185">Reference proteome</keyword>
<evidence type="ECO:0000256" key="1">
    <source>
        <dbReference type="ARBA" id="ARBA00022448"/>
    </source>
</evidence>
<keyword evidence="1 4" id="KW-0813">Transport</keyword>
<protein>
    <recommendedName>
        <fullName evidence="4">Lipopolysaccharide export system protein LptA</fullName>
    </recommendedName>
</protein>
<comment type="similarity">
    <text evidence="4">Belongs to the LptA family.</text>
</comment>
<gene>
    <name evidence="4 6" type="primary">lptA</name>
    <name evidence="6" type="ORF">DIZ78_07470</name>
</gene>
<dbReference type="HAMAP" id="MF_01914">
    <property type="entry name" value="LPS_assembly_LptA"/>
    <property type="match status" value="1"/>
</dbReference>
<keyword evidence="3 4" id="KW-0574">Periplasm</keyword>
<dbReference type="PANTHER" id="PTHR36504:SF1">
    <property type="entry name" value="LIPOPOLYSACCHARIDE EXPORT SYSTEM PROTEIN LPTA"/>
    <property type="match status" value="1"/>
</dbReference>
<feature type="domain" description="Organic solvent tolerance-like N-terminal" evidence="5">
    <location>
        <begin position="28"/>
        <end position="134"/>
    </location>
</feature>
<dbReference type="Proteomes" id="UP000254771">
    <property type="component" value="Unassembled WGS sequence"/>
</dbReference>
<dbReference type="EMBL" id="QFXE01000008">
    <property type="protein sequence ID" value="RDH86862.1"/>
    <property type="molecule type" value="Genomic_DNA"/>
</dbReference>
<dbReference type="GO" id="GO:0043165">
    <property type="term" value="P:Gram-negative-bacterium-type cell outer membrane assembly"/>
    <property type="evidence" value="ECO:0007669"/>
    <property type="project" value="UniProtKB-UniRule"/>
</dbReference>
<dbReference type="GO" id="GO:0015920">
    <property type="term" value="P:lipopolysaccharide transport"/>
    <property type="evidence" value="ECO:0007669"/>
    <property type="project" value="UniProtKB-UniRule"/>
</dbReference>
<comment type="subunit">
    <text evidence="4">Component of the lipopolysaccharide transport and assembly complex.</text>
</comment>
<comment type="function">
    <text evidence="4">Involved in the assembly of lipopolysaccharide (LPS). Required for the translocation of LPS from the inner membrane to the outer membrane. May form a bridge between the inner membrane and the outer membrane, via interactions with LptC and LptD, thereby facilitating LPS transfer across the periplasm.</text>
</comment>